<dbReference type="InterPro" id="IPR058353">
    <property type="entry name" value="DUF8040"/>
</dbReference>
<dbReference type="HOGENOM" id="CLU_171507_1_1_1"/>
<feature type="non-terminal residue" evidence="2">
    <location>
        <position position="74"/>
    </location>
</feature>
<keyword evidence="3" id="KW-1185">Reference proteome</keyword>
<feature type="non-terminal residue" evidence="2">
    <location>
        <position position="1"/>
    </location>
</feature>
<evidence type="ECO:0000259" key="1">
    <source>
        <dbReference type="Pfam" id="PF26138"/>
    </source>
</evidence>
<proteinExistence type="predicted"/>
<gene>
    <name evidence="2" type="ORF">SERLA73DRAFT_27888</name>
</gene>
<dbReference type="EMBL" id="GL945474">
    <property type="protein sequence ID" value="EGO04812.1"/>
    <property type="molecule type" value="Genomic_DNA"/>
</dbReference>
<dbReference type="AlphaFoldDB" id="F8PGA5"/>
<feature type="domain" description="DUF8040" evidence="1">
    <location>
        <begin position="13"/>
        <end position="74"/>
    </location>
</feature>
<dbReference type="Pfam" id="PF26138">
    <property type="entry name" value="DUF8040"/>
    <property type="match status" value="1"/>
</dbReference>
<protein>
    <recommendedName>
        <fullName evidence="1">DUF8040 domain-containing protein</fullName>
    </recommendedName>
</protein>
<reference evidence="3" key="1">
    <citation type="journal article" date="2011" name="Science">
        <title>The plant cell wall-decomposing machinery underlies the functional diversity of forest fungi.</title>
        <authorList>
            <person name="Eastwood D.C."/>
            <person name="Floudas D."/>
            <person name="Binder M."/>
            <person name="Majcherczyk A."/>
            <person name="Schneider P."/>
            <person name="Aerts A."/>
            <person name="Asiegbu F.O."/>
            <person name="Baker S.E."/>
            <person name="Barry K."/>
            <person name="Bendiksby M."/>
            <person name="Blumentritt M."/>
            <person name="Coutinho P.M."/>
            <person name="Cullen D."/>
            <person name="de Vries R.P."/>
            <person name="Gathman A."/>
            <person name="Goodell B."/>
            <person name="Henrissat B."/>
            <person name="Ihrmark K."/>
            <person name="Kauserud H."/>
            <person name="Kohler A."/>
            <person name="LaButti K."/>
            <person name="Lapidus A."/>
            <person name="Lavin J.L."/>
            <person name="Lee Y.-H."/>
            <person name="Lindquist E."/>
            <person name="Lilly W."/>
            <person name="Lucas S."/>
            <person name="Morin E."/>
            <person name="Murat C."/>
            <person name="Oguiza J.A."/>
            <person name="Park J."/>
            <person name="Pisabarro A.G."/>
            <person name="Riley R."/>
            <person name="Rosling A."/>
            <person name="Salamov A."/>
            <person name="Schmidt O."/>
            <person name="Schmutz J."/>
            <person name="Skrede I."/>
            <person name="Stenlid J."/>
            <person name="Wiebenga A."/>
            <person name="Xie X."/>
            <person name="Kuees U."/>
            <person name="Hibbett D.S."/>
            <person name="Hoffmeister D."/>
            <person name="Hoegberg N."/>
            <person name="Martin F."/>
            <person name="Grigoriev I.V."/>
            <person name="Watkinson S.C."/>
        </authorList>
    </citation>
    <scope>NUCLEOTIDE SEQUENCE [LARGE SCALE GENOMIC DNA]</scope>
    <source>
        <strain evidence="3">strain S7.3</strain>
    </source>
</reference>
<dbReference type="OMA" id="CELINGH"/>
<sequence>IFLSTTVPIPYHTSLLTGEAWVCELINGHPDQIRHNLGVSLEVFKLLLASLPQKGFTMSHNGVVLEEQLAIFLY</sequence>
<name>F8PGA5_SERL3</name>
<dbReference type="OrthoDB" id="2430314at2759"/>
<evidence type="ECO:0000313" key="2">
    <source>
        <dbReference type="EMBL" id="EGO04812.1"/>
    </source>
</evidence>
<evidence type="ECO:0000313" key="3">
    <source>
        <dbReference type="Proteomes" id="UP000008063"/>
    </source>
</evidence>
<dbReference type="InParanoid" id="F8PGA5"/>
<organism evidence="3">
    <name type="scientific">Serpula lacrymans var. lacrymans (strain S7.3)</name>
    <name type="common">Dry rot fungus</name>
    <dbReference type="NCBI Taxonomy" id="936435"/>
    <lineage>
        <taxon>Eukaryota</taxon>
        <taxon>Fungi</taxon>
        <taxon>Dikarya</taxon>
        <taxon>Basidiomycota</taxon>
        <taxon>Agaricomycotina</taxon>
        <taxon>Agaricomycetes</taxon>
        <taxon>Agaricomycetidae</taxon>
        <taxon>Boletales</taxon>
        <taxon>Coniophorineae</taxon>
        <taxon>Serpulaceae</taxon>
        <taxon>Serpula</taxon>
    </lineage>
</organism>
<dbReference type="Proteomes" id="UP000008063">
    <property type="component" value="Unassembled WGS sequence"/>
</dbReference>
<accession>F8PGA5</accession>